<dbReference type="GO" id="GO:0051536">
    <property type="term" value="F:iron-sulfur cluster binding"/>
    <property type="evidence" value="ECO:0007669"/>
    <property type="project" value="UniProtKB-KW"/>
</dbReference>
<keyword evidence="5" id="KW-0288">FMN</keyword>
<proteinExistence type="inferred from homology"/>
<dbReference type="EMBL" id="QFKX01000001">
    <property type="protein sequence ID" value="PWH07488.1"/>
    <property type="molecule type" value="Genomic_DNA"/>
</dbReference>
<feature type="domain" description="NADH:flavin oxidoreductase/NADH oxidase N-terminal" evidence="10">
    <location>
        <begin position="16"/>
        <end position="339"/>
    </location>
</feature>
<dbReference type="GO" id="GO:0010181">
    <property type="term" value="F:FMN binding"/>
    <property type="evidence" value="ECO:0007669"/>
    <property type="project" value="InterPro"/>
</dbReference>
<evidence type="ECO:0000256" key="8">
    <source>
        <dbReference type="ARBA" id="ARBA00023004"/>
    </source>
</evidence>
<keyword evidence="4" id="KW-0285">Flavoprotein</keyword>
<protein>
    <submittedName>
        <fullName evidence="12">NADPH-dependent 2,4-dienoyl-CoA reductase</fullName>
    </submittedName>
</protein>
<comment type="cofactor">
    <cofactor evidence="1">
        <name>FMN</name>
        <dbReference type="ChEBI" id="CHEBI:58210"/>
    </cofactor>
</comment>
<comment type="caution">
    <text evidence="12">The sequence shown here is derived from an EMBL/GenBank/DDBJ whole genome shotgun (WGS) entry which is preliminary data.</text>
</comment>
<dbReference type="SUPFAM" id="SSF51905">
    <property type="entry name" value="FAD/NAD(P)-binding domain"/>
    <property type="match status" value="1"/>
</dbReference>
<keyword evidence="9" id="KW-0411">Iron-sulfur</keyword>
<reference evidence="12 13" key="1">
    <citation type="submission" date="2018-05" db="EMBL/GenBank/DDBJ databases">
        <title>Brachybacterium sp. M1HQ-2T, whole genome shotgun sequence.</title>
        <authorList>
            <person name="Tuo L."/>
        </authorList>
    </citation>
    <scope>NUCLEOTIDE SEQUENCE [LARGE SCALE GENOMIC DNA]</scope>
    <source>
        <strain evidence="12 13">M1HQ-2</strain>
    </source>
</reference>
<dbReference type="PANTHER" id="PTHR42917:SF2">
    <property type="entry name" value="2,4-DIENOYL-COA REDUCTASE [(2E)-ENOYL-COA-PRODUCING]"/>
    <property type="match status" value="1"/>
</dbReference>
<evidence type="ECO:0000259" key="10">
    <source>
        <dbReference type="Pfam" id="PF00724"/>
    </source>
</evidence>
<dbReference type="InterPro" id="IPR036188">
    <property type="entry name" value="FAD/NAD-bd_sf"/>
</dbReference>
<dbReference type="GO" id="GO:0046872">
    <property type="term" value="F:metal ion binding"/>
    <property type="evidence" value="ECO:0007669"/>
    <property type="project" value="UniProtKB-KW"/>
</dbReference>
<dbReference type="Proteomes" id="UP000245590">
    <property type="component" value="Unassembled WGS sequence"/>
</dbReference>
<evidence type="ECO:0000256" key="6">
    <source>
        <dbReference type="ARBA" id="ARBA00022723"/>
    </source>
</evidence>
<keyword evidence="8" id="KW-0408">Iron</keyword>
<evidence type="ECO:0000256" key="4">
    <source>
        <dbReference type="ARBA" id="ARBA00022630"/>
    </source>
</evidence>
<dbReference type="AlphaFoldDB" id="A0A2U2RNN7"/>
<evidence type="ECO:0000256" key="3">
    <source>
        <dbReference type="ARBA" id="ARBA00011048"/>
    </source>
</evidence>
<evidence type="ECO:0000313" key="12">
    <source>
        <dbReference type="EMBL" id="PWH07488.1"/>
    </source>
</evidence>
<name>A0A2U2RNN7_9MICO</name>
<accession>A0A2U2RNN7</accession>
<dbReference type="Gene3D" id="3.50.50.60">
    <property type="entry name" value="FAD/NAD(P)-binding domain"/>
    <property type="match status" value="1"/>
</dbReference>
<dbReference type="Pfam" id="PF00724">
    <property type="entry name" value="Oxidored_FMN"/>
    <property type="match status" value="1"/>
</dbReference>
<dbReference type="InterPro" id="IPR023753">
    <property type="entry name" value="FAD/NAD-binding_dom"/>
</dbReference>
<feature type="domain" description="FAD/NAD(P)-binding" evidence="11">
    <location>
        <begin position="387"/>
        <end position="679"/>
    </location>
</feature>
<comment type="similarity">
    <text evidence="3">In the N-terminal section; belongs to the NADH:flavin oxidoreductase/NADH oxidase family.</text>
</comment>
<dbReference type="PRINTS" id="PR00469">
    <property type="entry name" value="PNDRDTASEII"/>
</dbReference>
<dbReference type="Pfam" id="PF07992">
    <property type="entry name" value="Pyr_redox_2"/>
    <property type="match status" value="1"/>
</dbReference>
<dbReference type="Gene3D" id="3.40.50.720">
    <property type="entry name" value="NAD(P)-binding Rossmann-like Domain"/>
    <property type="match status" value="1"/>
</dbReference>
<evidence type="ECO:0000256" key="1">
    <source>
        <dbReference type="ARBA" id="ARBA00001917"/>
    </source>
</evidence>
<evidence type="ECO:0000259" key="11">
    <source>
        <dbReference type="Pfam" id="PF07992"/>
    </source>
</evidence>
<comment type="cofactor">
    <cofactor evidence="2">
        <name>[4Fe-4S] cluster</name>
        <dbReference type="ChEBI" id="CHEBI:49883"/>
    </cofactor>
</comment>
<evidence type="ECO:0000256" key="5">
    <source>
        <dbReference type="ARBA" id="ARBA00022643"/>
    </source>
</evidence>
<dbReference type="InterPro" id="IPR013785">
    <property type="entry name" value="Aldolase_TIM"/>
</dbReference>
<dbReference type="CDD" id="cd02930">
    <property type="entry name" value="DCR_FMN"/>
    <property type="match status" value="1"/>
</dbReference>
<dbReference type="Gene3D" id="3.20.20.70">
    <property type="entry name" value="Aldolase class I"/>
    <property type="match status" value="1"/>
</dbReference>
<evidence type="ECO:0000256" key="7">
    <source>
        <dbReference type="ARBA" id="ARBA00023002"/>
    </source>
</evidence>
<evidence type="ECO:0000256" key="9">
    <source>
        <dbReference type="ARBA" id="ARBA00023014"/>
    </source>
</evidence>
<dbReference type="PANTHER" id="PTHR42917">
    <property type="entry name" value="2,4-DIENOYL-COA REDUCTASE"/>
    <property type="match status" value="1"/>
</dbReference>
<keyword evidence="7" id="KW-0560">Oxidoreductase</keyword>
<organism evidence="12 13">
    <name type="scientific">Brachybacterium endophyticum</name>
    <dbReference type="NCBI Taxonomy" id="2182385"/>
    <lineage>
        <taxon>Bacteria</taxon>
        <taxon>Bacillati</taxon>
        <taxon>Actinomycetota</taxon>
        <taxon>Actinomycetes</taxon>
        <taxon>Micrococcales</taxon>
        <taxon>Dermabacteraceae</taxon>
        <taxon>Brachybacterium</taxon>
    </lineage>
</organism>
<keyword evidence="13" id="KW-1185">Reference proteome</keyword>
<gene>
    <name evidence="12" type="ORF">DEO23_02330</name>
</gene>
<evidence type="ECO:0000256" key="2">
    <source>
        <dbReference type="ARBA" id="ARBA00001966"/>
    </source>
</evidence>
<dbReference type="SUPFAM" id="SSF51395">
    <property type="entry name" value="FMN-linked oxidoreductases"/>
    <property type="match status" value="1"/>
</dbReference>
<dbReference type="OrthoDB" id="3169239at2"/>
<sequence>MPELATSSPSSAFPHLLSPLDLGPFTVKNRLVMGSMHVGLEDHAKDAPKLAAHLAERARGGVGLIVTGGCSPNLSGRLTPHGAQIRPGHMDAHLLVTRDVHEADGRIVLQLLHAGRYAFHPLAVSPSGGRSPITPFRSRPLTRIGVRRTIDAFARAARAGVEAGYDGVEVMGSEGYLLNQFLAPATNRRRDRYGRTAEDRRAVPLAVAGAVREAIGPRGLLTYRISLQDLVKNGQDWDEILALARELEARGVDVLSTGIGWHEARVPTIATSVPPGAFVDVTRHLREQVSVPVVASNRLHDAHIAESVLADGSADLISMARQLLADPQLPRKLEAGRENQIVSCISCNQACLDKVFVGERASCLVNPRAAHETELRLLPVPVQRRRKVAVVGGGPAGLEAAISAAERGHTVTLFEALDEVGGQFLFAARIPGKESYGEALRSWRTRLVAAGVGVHLSTRADAEMLAGFDDVIVATGVRPRVLDLPGFAPPADPAAASGPGPRVLSYAQLLSMPRERALAEVGERVAIIGAGGIGVDVAEFLTAPLPSFTEDLPAWRERWGVVDPAERRGGLAVRERTGQAPTALLERSAVPTEVHVLQRRTGKIGKDLGRTTGWVHRAELRHAGIIEHRGVAYRAIDAAGLHVTEPGTDPGAAPTETVVAADTVVVCAGQESERGLVDELALLEDGPRVHVIGGADVAAELDAERAIRQAVETAAAL</sequence>
<dbReference type="RefSeq" id="WP_109274374.1">
    <property type="nucleotide sequence ID" value="NZ_QFKX01000001.1"/>
</dbReference>
<keyword evidence="6" id="KW-0479">Metal-binding</keyword>
<dbReference type="InterPro" id="IPR001155">
    <property type="entry name" value="OxRdtase_FMN_N"/>
</dbReference>
<dbReference type="InterPro" id="IPR051793">
    <property type="entry name" value="NADH:flavin_oxidoreductase"/>
</dbReference>
<dbReference type="GO" id="GO:0016491">
    <property type="term" value="F:oxidoreductase activity"/>
    <property type="evidence" value="ECO:0007669"/>
    <property type="project" value="UniProtKB-KW"/>
</dbReference>
<dbReference type="SUPFAM" id="SSF51971">
    <property type="entry name" value="Nucleotide-binding domain"/>
    <property type="match status" value="1"/>
</dbReference>
<evidence type="ECO:0000313" key="13">
    <source>
        <dbReference type="Proteomes" id="UP000245590"/>
    </source>
</evidence>
<dbReference type="PRINTS" id="PR00368">
    <property type="entry name" value="FADPNR"/>
</dbReference>